<dbReference type="Gene3D" id="3.30.1050.10">
    <property type="entry name" value="SCP2 sterol-binding domain"/>
    <property type="match status" value="1"/>
</dbReference>
<dbReference type="SMART" id="SM00849">
    <property type="entry name" value="Lactamase_B"/>
    <property type="match status" value="1"/>
</dbReference>
<evidence type="ECO:0000313" key="7">
    <source>
        <dbReference type="EMBL" id="ABW67674.1"/>
    </source>
</evidence>
<feature type="domain" description="Metallo-beta-lactamase" evidence="6">
    <location>
        <begin position="68"/>
        <end position="281"/>
    </location>
</feature>
<dbReference type="InterPro" id="IPR029228">
    <property type="entry name" value="Alkyl_sulf_dimr"/>
</dbReference>
<feature type="chain" id="PRO_5002731719" evidence="5">
    <location>
        <begin position="25"/>
        <end position="591"/>
    </location>
</feature>
<sequence>MRTTTFVFALLVFLFLLTGCPSSPDPQTGQSLKADIQADASLEAHSGIFKKGVEQVTENVFSAIGYGLANSIMIEGDDGLIIVDTMETREQARLVLAEFRKISAKPVKAIIYTHNHTDHIFGADVFAGGGSPAVYAHQTTHDLVNRVVGELRPATNTRGMRMFGTFLDADGLVNAGIGAFLGVGREAVTLGYMPPTVTFSDRLEATVAGVRFELIHAPGETDDQIYVWLPDQRLLICGDNFYWTFPNLYTIRGTLFRSLKQWYRSVDIIRNLRPDHLVPCHTRPLHGADRIYEILTDYRDAIQFIHDQSIRGINMGLTPDQMVEVVTLPPHLADKPYLQPFYGTVAWSVRAVFAGNMGWFDGDSANLEPLPPKAQARLMADLAGGEANLWQHARTLLKNHEYQAALQLSGHLLQLSPDNTDYKGLRVSALTALGEKAQNPNARHYYLTEALEIRDGFVAFSPVKADPEMIARLPLANFFEALGVSLDAKASGDKNVRAVIKFADAGQAFEIHVRLGVAEINQRPIETINNDDADIIVSADAQKWKEMLAQVRSPLLTLPTFDYEKGGLVAFAKFMKLFEPQPAKLPYEPVR</sequence>
<dbReference type="PANTHER" id="PTHR43223">
    <property type="entry name" value="ALKYL/ARYL-SULFATASE"/>
    <property type="match status" value="1"/>
</dbReference>
<dbReference type="InterPro" id="IPR029229">
    <property type="entry name" value="Alkyl_sulf_C"/>
</dbReference>
<protein>
    <submittedName>
        <fullName evidence="7">Beta-lactamase domain protein</fullName>
    </submittedName>
</protein>
<keyword evidence="8" id="KW-1185">Reference proteome</keyword>
<dbReference type="InterPro" id="IPR052195">
    <property type="entry name" value="Bact_Alkyl/Aryl-Sulfatase"/>
</dbReference>
<reference evidence="7 8" key="1">
    <citation type="submission" date="2007-10" db="EMBL/GenBank/DDBJ databases">
        <title>Complete sequence of Desulfococcus oleovorans Hxd3.</title>
        <authorList>
            <consortium name="US DOE Joint Genome Institute"/>
            <person name="Copeland A."/>
            <person name="Lucas S."/>
            <person name="Lapidus A."/>
            <person name="Barry K."/>
            <person name="Glavina del Rio T."/>
            <person name="Dalin E."/>
            <person name="Tice H."/>
            <person name="Pitluck S."/>
            <person name="Kiss H."/>
            <person name="Brettin T."/>
            <person name="Bruce D."/>
            <person name="Detter J.C."/>
            <person name="Han C."/>
            <person name="Schmutz J."/>
            <person name="Larimer F."/>
            <person name="Land M."/>
            <person name="Hauser L."/>
            <person name="Kyrpides N."/>
            <person name="Kim E."/>
            <person name="Wawrik B."/>
            <person name="Richardson P."/>
        </authorList>
    </citation>
    <scope>NUCLEOTIDE SEQUENCE [LARGE SCALE GENOMIC DNA]</scope>
    <source>
        <strain evidence="8">DSM 6200 / JCM 39069 / Hxd3</strain>
    </source>
</reference>
<dbReference type="InterPro" id="IPR001279">
    <property type="entry name" value="Metallo-B-lactamas"/>
</dbReference>
<evidence type="ECO:0000259" key="6">
    <source>
        <dbReference type="SMART" id="SM00849"/>
    </source>
</evidence>
<dbReference type="Pfam" id="PF14863">
    <property type="entry name" value="Alkyl_sulf_dimr"/>
    <property type="match status" value="1"/>
</dbReference>
<feature type="signal peptide" evidence="5">
    <location>
        <begin position="1"/>
        <end position="24"/>
    </location>
</feature>
<gene>
    <name evidence="7" type="ordered locus">Dole_1870</name>
</gene>
<comment type="similarity">
    <text evidence="4">Belongs to the metallo-beta-lactamase superfamily. Type III sulfatase family.</text>
</comment>
<dbReference type="InterPro" id="IPR044097">
    <property type="entry name" value="Bds1/SdsA1_MBL-fold"/>
</dbReference>
<keyword evidence="3" id="KW-0862">Zinc</keyword>
<dbReference type="Pfam" id="PF00753">
    <property type="entry name" value="Lactamase_B"/>
    <property type="match status" value="1"/>
</dbReference>
<evidence type="ECO:0000256" key="1">
    <source>
        <dbReference type="ARBA" id="ARBA00022723"/>
    </source>
</evidence>
<dbReference type="HOGENOM" id="CLU_014655_0_1_7"/>
<dbReference type="SUPFAM" id="SSF55718">
    <property type="entry name" value="SCP-like"/>
    <property type="match status" value="1"/>
</dbReference>
<dbReference type="PROSITE" id="PS51257">
    <property type="entry name" value="PROKAR_LIPOPROTEIN"/>
    <property type="match status" value="1"/>
</dbReference>
<dbReference type="Pfam" id="PF14864">
    <property type="entry name" value="Alkyl_sulf_C"/>
    <property type="match status" value="1"/>
</dbReference>
<dbReference type="AlphaFoldDB" id="A8ZSD7"/>
<dbReference type="SUPFAM" id="SSF56281">
    <property type="entry name" value="Metallo-hydrolase/oxidoreductase"/>
    <property type="match status" value="1"/>
</dbReference>
<dbReference type="GO" id="GO:0046872">
    <property type="term" value="F:metal ion binding"/>
    <property type="evidence" value="ECO:0007669"/>
    <property type="project" value="UniProtKB-KW"/>
</dbReference>
<dbReference type="PANTHER" id="PTHR43223:SF1">
    <property type="entry name" value="ALKYL_ARYL-SULFATASE BDS1"/>
    <property type="match status" value="1"/>
</dbReference>
<evidence type="ECO:0000256" key="2">
    <source>
        <dbReference type="ARBA" id="ARBA00022801"/>
    </source>
</evidence>
<dbReference type="Proteomes" id="UP000008561">
    <property type="component" value="Chromosome"/>
</dbReference>
<dbReference type="InterPro" id="IPR036527">
    <property type="entry name" value="SCP2_sterol-bd_dom_sf"/>
</dbReference>
<dbReference type="CDD" id="cd07710">
    <property type="entry name" value="arylsulfatase_Sdsa1-like_MBL-fold"/>
    <property type="match status" value="1"/>
</dbReference>
<dbReference type="GO" id="GO:0018741">
    <property type="term" value="F:linear primary-alkylsulfatase activity"/>
    <property type="evidence" value="ECO:0007669"/>
    <property type="project" value="InterPro"/>
</dbReference>
<dbReference type="STRING" id="96561.Dole_1870"/>
<dbReference type="Gene3D" id="3.60.15.30">
    <property type="entry name" value="Metallo-beta-lactamase domain"/>
    <property type="match status" value="1"/>
</dbReference>
<name>A8ZSD7_DESOH</name>
<dbReference type="Gene3D" id="1.25.40.880">
    <property type="entry name" value="Alkyl sulfatase, dimerisation domain"/>
    <property type="match status" value="1"/>
</dbReference>
<evidence type="ECO:0000256" key="5">
    <source>
        <dbReference type="SAM" id="SignalP"/>
    </source>
</evidence>
<keyword evidence="2" id="KW-0378">Hydrolase</keyword>
<proteinExistence type="inferred from homology"/>
<organism evidence="7 8">
    <name type="scientific">Desulfosudis oleivorans (strain DSM 6200 / JCM 39069 / Hxd3)</name>
    <name type="common">Desulfococcus oleovorans</name>
    <dbReference type="NCBI Taxonomy" id="96561"/>
    <lineage>
        <taxon>Bacteria</taxon>
        <taxon>Pseudomonadati</taxon>
        <taxon>Thermodesulfobacteriota</taxon>
        <taxon>Desulfobacteria</taxon>
        <taxon>Desulfobacterales</taxon>
        <taxon>Desulfosudaceae</taxon>
        <taxon>Desulfosudis</taxon>
    </lineage>
</organism>
<dbReference type="OrthoDB" id="9815874at2"/>
<dbReference type="eggNOG" id="COG2015">
    <property type="taxonomic scope" value="Bacteria"/>
</dbReference>
<keyword evidence="1" id="KW-0479">Metal-binding</keyword>
<dbReference type="GO" id="GO:0018909">
    <property type="term" value="P:dodecyl sulfate metabolic process"/>
    <property type="evidence" value="ECO:0007669"/>
    <property type="project" value="InterPro"/>
</dbReference>
<evidence type="ECO:0000256" key="4">
    <source>
        <dbReference type="ARBA" id="ARBA00033751"/>
    </source>
</evidence>
<dbReference type="InterPro" id="IPR036866">
    <property type="entry name" value="RibonucZ/Hydroxyglut_hydro"/>
</dbReference>
<evidence type="ECO:0000256" key="3">
    <source>
        <dbReference type="ARBA" id="ARBA00022833"/>
    </source>
</evidence>
<accession>A8ZSD7</accession>
<dbReference type="InterPro" id="IPR038536">
    <property type="entry name" value="Alkyl/aryl-sulf_dimr_sf"/>
</dbReference>
<dbReference type="RefSeq" id="WP_012175286.1">
    <property type="nucleotide sequence ID" value="NC_009943.1"/>
</dbReference>
<evidence type="ECO:0000313" key="8">
    <source>
        <dbReference type="Proteomes" id="UP000008561"/>
    </source>
</evidence>
<dbReference type="GO" id="GO:0046983">
    <property type="term" value="F:protein dimerization activity"/>
    <property type="evidence" value="ECO:0007669"/>
    <property type="project" value="InterPro"/>
</dbReference>
<dbReference type="KEGG" id="dol:Dole_1870"/>
<dbReference type="EMBL" id="CP000859">
    <property type="protein sequence ID" value="ABW67674.1"/>
    <property type="molecule type" value="Genomic_DNA"/>
</dbReference>
<keyword evidence="5" id="KW-0732">Signal</keyword>